<dbReference type="PANTHER" id="PTHR43393">
    <property type="entry name" value="CYTOKININ RIBOSIDE 5'-MONOPHOSPHATE PHOSPHORIBOHYDROLASE"/>
    <property type="match status" value="1"/>
</dbReference>
<dbReference type="Pfam" id="PF18306">
    <property type="entry name" value="LDcluster4"/>
    <property type="match status" value="1"/>
</dbReference>
<dbReference type="Gene3D" id="3.40.50.450">
    <property type="match status" value="1"/>
</dbReference>
<dbReference type="AlphaFoldDB" id="A0A1G2B8B3"/>
<dbReference type="InterPro" id="IPR041164">
    <property type="entry name" value="LDcluster4"/>
</dbReference>
<accession>A0A1G2B8B3</accession>
<proteinExistence type="predicted"/>
<comment type="caution">
    <text evidence="1">The sequence shown here is derived from an EMBL/GenBank/DDBJ whole genome shotgun (WGS) entry which is preliminary data.</text>
</comment>
<evidence type="ECO:0000313" key="1">
    <source>
        <dbReference type="EMBL" id="OGY85245.1"/>
    </source>
</evidence>
<dbReference type="GO" id="GO:0005829">
    <property type="term" value="C:cytosol"/>
    <property type="evidence" value="ECO:0007669"/>
    <property type="project" value="TreeGrafter"/>
</dbReference>
<dbReference type="STRING" id="1798542.A3F54_00045"/>
<evidence type="ECO:0000313" key="2">
    <source>
        <dbReference type="Proteomes" id="UP000176952"/>
    </source>
</evidence>
<dbReference type="InterPro" id="IPR052341">
    <property type="entry name" value="LOG_family_nucleotidases"/>
</dbReference>
<organism evidence="1 2">
    <name type="scientific">Candidatus Kerfeldbacteria bacterium RIFCSPHIGHO2_12_FULL_48_17</name>
    <dbReference type="NCBI Taxonomy" id="1798542"/>
    <lineage>
        <taxon>Bacteria</taxon>
        <taxon>Candidatus Kerfeldiibacteriota</taxon>
    </lineage>
</organism>
<dbReference type="SUPFAM" id="SSF102405">
    <property type="entry name" value="MCP/YpsA-like"/>
    <property type="match status" value="1"/>
</dbReference>
<evidence type="ECO:0008006" key="3">
    <source>
        <dbReference type="Google" id="ProtNLM"/>
    </source>
</evidence>
<name>A0A1G2B8B3_9BACT</name>
<dbReference type="PANTHER" id="PTHR43393:SF3">
    <property type="entry name" value="LYSINE DECARBOXYLASE-LIKE PROTEIN"/>
    <property type="match status" value="1"/>
</dbReference>
<sequence>MERKKIVAVVGPGRTATEEQCKLAYDIGFMIAENNWVLVNGGVRHGVMQSSSHGAHDCKGEIIGILPYRLPSETHQPSGYLTICIQTNLAEARNTIIAQTCDVMIAIGMCPGTASEVAFAIKEGKPVILLGHDVKSLEFFRDVLKGSVYCPENIGLAESYIKLSFRA</sequence>
<gene>
    <name evidence="1" type="ORF">A3F54_00045</name>
</gene>
<dbReference type="EMBL" id="MHKD01000003">
    <property type="protein sequence ID" value="OGY85245.1"/>
    <property type="molecule type" value="Genomic_DNA"/>
</dbReference>
<protein>
    <recommendedName>
        <fullName evidence="3">TIGR00725 family protein</fullName>
    </recommendedName>
</protein>
<reference evidence="1 2" key="1">
    <citation type="journal article" date="2016" name="Nat. Commun.">
        <title>Thousands of microbial genomes shed light on interconnected biogeochemical processes in an aquifer system.</title>
        <authorList>
            <person name="Anantharaman K."/>
            <person name="Brown C.T."/>
            <person name="Hug L.A."/>
            <person name="Sharon I."/>
            <person name="Castelle C.J."/>
            <person name="Probst A.J."/>
            <person name="Thomas B.C."/>
            <person name="Singh A."/>
            <person name="Wilkins M.J."/>
            <person name="Karaoz U."/>
            <person name="Brodie E.L."/>
            <person name="Williams K.H."/>
            <person name="Hubbard S.S."/>
            <person name="Banfield J.F."/>
        </authorList>
    </citation>
    <scope>NUCLEOTIDE SEQUENCE [LARGE SCALE GENOMIC DNA]</scope>
</reference>
<dbReference type="Proteomes" id="UP000176952">
    <property type="component" value="Unassembled WGS sequence"/>
</dbReference>